<sequence>MNFGFMDIEHMLATQSSSTKCLPYGCFITKIFQYFVINLVGVDDHIGPGKIYNQNTFKRMGFERNDDGLLIKGGQQESDDDDEEDNGDEEEGNEPDIDTAFILDRIVVVQAQLNDRLDDLNDKIVDIQNRVTRLEQGGKYTDEDEDD</sequence>
<dbReference type="EMBL" id="CM044702">
    <property type="protein sequence ID" value="KAI5675567.1"/>
    <property type="molecule type" value="Genomic_DNA"/>
</dbReference>
<keyword evidence="2" id="KW-1185">Reference proteome</keyword>
<organism evidence="1 2">
    <name type="scientific">Catharanthus roseus</name>
    <name type="common">Madagascar periwinkle</name>
    <name type="synonym">Vinca rosea</name>
    <dbReference type="NCBI Taxonomy" id="4058"/>
    <lineage>
        <taxon>Eukaryota</taxon>
        <taxon>Viridiplantae</taxon>
        <taxon>Streptophyta</taxon>
        <taxon>Embryophyta</taxon>
        <taxon>Tracheophyta</taxon>
        <taxon>Spermatophyta</taxon>
        <taxon>Magnoliopsida</taxon>
        <taxon>eudicotyledons</taxon>
        <taxon>Gunneridae</taxon>
        <taxon>Pentapetalae</taxon>
        <taxon>asterids</taxon>
        <taxon>lamiids</taxon>
        <taxon>Gentianales</taxon>
        <taxon>Apocynaceae</taxon>
        <taxon>Rauvolfioideae</taxon>
        <taxon>Vinceae</taxon>
        <taxon>Catharanthinae</taxon>
        <taxon>Catharanthus</taxon>
    </lineage>
</organism>
<gene>
    <name evidence="1" type="ORF">M9H77_06517</name>
</gene>
<reference evidence="2" key="1">
    <citation type="journal article" date="2023" name="Nat. Plants">
        <title>Single-cell RNA sequencing provides a high-resolution roadmap for understanding the multicellular compartmentation of specialized metabolism.</title>
        <authorList>
            <person name="Sun S."/>
            <person name="Shen X."/>
            <person name="Li Y."/>
            <person name="Li Y."/>
            <person name="Wang S."/>
            <person name="Li R."/>
            <person name="Zhang H."/>
            <person name="Shen G."/>
            <person name="Guo B."/>
            <person name="Wei J."/>
            <person name="Xu J."/>
            <person name="St-Pierre B."/>
            <person name="Chen S."/>
            <person name="Sun C."/>
        </authorList>
    </citation>
    <scope>NUCLEOTIDE SEQUENCE [LARGE SCALE GENOMIC DNA]</scope>
</reference>
<evidence type="ECO:0000313" key="2">
    <source>
        <dbReference type="Proteomes" id="UP001060085"/>
    </source>
</evidence>
<proteinExistence type="predicted"/>
<name>A0ACC0BSK4_CATRO</name>
<dbReference type="Proteomes" id="UP001060085">
    <property type="component" value="Linkage Group LG02"/>
</dbReference>
<protein>
    <submittedName>
        <fullName evidence="1">Uncharacterized protein</fullName>
    </submittedName>
</protein>
<accession>A0ACC0BSK4</accession>
<evidence type="ECO:0000313" key="1">
    <source>
        <dbReference type="EMBL" id="KAI5675567.1"/>
    </source>
</evidence>
<comment type="caution">
    <text evidence="1">The sequence shown here is derived from an EMBL/GenBank/DDBJ whole genome shotgun (WGS) entry which is preliminary data.</text>
</comment>